<comment type="caution">
    <text evidence="2">The sequence shown here is derived from an EMBL/GenBank/DDBJ whole genome shotgun (WGS) entry which is preliminary data.</text>
</comment>
<sequence length="194" mass="20944">MVLTWEEFSEGKCRVLHLGRNNPRHQYLLGQLESSWAEKDLGAGDLDQVEHEPPTCPCGKGSKQCPGLQEEERHQQVEGGGPAPLLGAEARSVLSVRCSSLDRGWRGKGLGHNREVEKSLSMGSREQCSVHAGNPACALETAPPVSDTKAPRNALTSSLGTCDAGGVQVQRCSYHWSKRGCCFGFCNLSEGEVI</sequence>
<name>A0AAN7S3S9_MYCAM</name>
<gene>
    <name evidence="2" type="ORF">QYF61_014319</name>
</gene>
<organism evidence="2 3">
    <name type="scientific">Mycteria americana</name>
    <name type="common">Wood stork</name>
    <dbReference type="NCBI Taxonomy" id="33587"/>
    <lineage>
        <taxon>Eukaryota</taxon>
        <taxon>Metazoa</taxon>
        <taxon>Chordata</taxon>
        <taxon>Craniata</taxon>
        <taxon>Vertebrata</taxon>
        <taxon>Euteleostomi</taxon>
        <taxon>Archelosauria</taxon>
        <taxon>Archosauria</taxon>
        <taxon>Dinosauria</taxon>
        <taxon>Saurischia</taxon>
        <taxon>Theropoda</taxon>
        <taxon>Coelurosauria</taxon>
        <taxon>Aves</taxon>
        <taxon>Neognathae</taxon>
        <taxon>Neoaves</taxon>
        <taxon>Aequornithes</taxon>
        <taxon>Ciconiiformes</taxon>
        <taxon>Ciconiidae</taxon>
        <taxon>Mycteria</taxon>
    </lineage>
</organism>
<dbReference type="EMBL" id="JAUNZN010000007">
    <property type="protein sequence ID" value="KAK4818506.1"/>
    <property type="molecule type" value="Genomic_DNA"/>
</dbReference>
<keyword evidence="3" id="KW-1185">Reference proteome</keyword>
<evidence type="ECO:0000313" key="2">
    <source>
        <dbReference type="EMBL" id="KAK4818506.1"/>
    </source>
</evidence>
<evidence type="ECO:0000256" key="1">
    <source>
        <dbReference type="SAM" id="MobiDB-lite"/>
    </source>
</evidence>
<accession>A0AAN7S3S9</accession>
<evidence type="ECO:0000313" key="3">
    <source>
        <dbReference type="Proteomes" id="UP001333110"/>
    </source>
</evidence>
<proteinExistence type="predicted"/>
<feature type="region of interest" description="Disordered" evidence="1">
    <location>
        <begin position="59"/>
        <end position="79"/>
    </location>
</feature>
<reference evidence="2 3" key="1">
    <citation type="journal article" date="2023" name="J. Hered.">
        <title>Chromosome-level genome of the wood stork (Mycteria americana) provides insight into avian chromosome evolution.</title>
        <authorList>
            <person name="Flamio R. Jr."/>
            <person name="Ramstad K.M."/>
        </authorList>
    </citation>
    <scope>NUCLEOTIDE SEQUENCE [LARGE SCALE GENOMIC DNA]</scope>
    <source>
        <strain evidence="2">JAX WOST 10</strain>
    </source>
</reference>
<dbReference type="Proteomes" id="UP001333110">
    <property type="component" value="Unassembled WGS sequence"/>
</dbReference>
<dbReference type="AlphaFoldDB" id="A0AAN7S3S9"/>
<protein>
    <submittedName>
        <fullName evidence="2">Uncharacterized protein</fullName>
    </submittedName>
</protein>